<feature type="domain" description="HD" evidence="1">
    <location>
        <begin position="15"/>
        <end position="101"/>
    </location>
</feature>
<dbReference type="Gene3D" id="1.10.3210.10">
    <property type="entry name" value="Hypothetical protein af1432"/>
    <property type="match status" value="1"/>
</dbReference>
<evidence type="ECO:0000313" key="2">
    <source>
        <dbReference type="EMBL" id="KXZ56927.1"/>
    </source>
</evidence>
<dbReference type="SUPFAM" id="SSF109604">
    <property type="entry name" value="HD-domain/PDEase-like"/>
    <property type="match status" value="1"/>
</dbReference>
<dbReference type="GO" id="GO:0005634">
    <property type="term" value="C:nucleus"/>
    <property type="evidence" value="ECO:0007669"/>
    <property type="project" value="TreeGrafter"/>
</dbReference>
<dbReference type="EMBL" id="LSYV01000002">
    <property type="protein sequence ID" value="KXZ56927.1"/>
    <property type="molecule type" value="Genomic_DNA"/>
</dbReference>
<dbReference type="InterPro" id="IPR006674">
    <property type="entry name" value="HD_domain"/>
</dbReference>
<sequence length="412" mass="47400">MARQILKQGDVDIEADDVRIVQLAGLTHDLGHGPMSHGFDNFVKRCGVTGWSHEEMSGKILELLQENADMDLDSDDVRRIKELVHGMPPEHLAPERQGGGGLWRAGRRFLFDIVANKRNGVDVDKVDYLARDSLMCGVRVGCDFDRLIKKGLYKVLDDEVCYPWSEYGNVLDLFRAREQMHRKVYTNRRCKVVELMTVDALLAADPLLRLTERLDDPEEFLALDDTILTTIEHYHRLYRGNLDDREEKALREAQAIVLRMRRREMYRFGNQFTVPIEYLVDKRWESMRRLFTPEEVASCYRGCDLPGGLQPGDVICDENKIDHTMGGANPAERVGFFKEGSGGKFYISDTQVVGIMPSFFQERVLRVFTQHTDERYIRAIEQALDGWRQKHFGGRAQLATPRYSPPKRDESS</sequence>
<dbReference type="Pfam" id="PF01966">
    <property type="entry name" value="HD"/>
    <property type="match status" value="1"/>
</dbReference>
<name>A0A150H456_GONPE</name>
<protein>
    <recommendedName>
        <fullName evidence="1">HD domain-containing protein</fullName>
    </recommendedName>
</protein>
<dbReference type="PANTHER" id="PTHR11373">
    <property type="entry name" value="DEOXYNUCLEOSIDE TRIPHOSPHATE TRIPHOSPHOHYDROLASE"/>
    <property type="match status" value="1"/>
</dbReference>
<comment type="caution">
    <text evidence="2">The sequence shown here is derived from an EMBL/GenBank/DDBJ whole genome shotgun (WGS) entry which is preliminary data.</text>
</comment>
<dbReference type="AlphaFoldDB" id="A0A150H456"/>
<dbReference type="Proteomes" id="UP000075714">
    <property type="component" value="Unassembled WGS sequence"/>
</dbReference>
<reference evidence="3" key="1">
    <citation type="journal article" date="2016" name="Nat. Commun.">
        <title>The Gonium pectorale genome demonstrates co-option of cell cycle regulation during the evolution of multicellularity.</title>
        <authorList>
            <person name="Hanschen E.R."/>
            <person name="Marriage T.N."/>
            <person name="Ferris P.J."/>
            <person name="Hamaji T."/>
            <person name="Toyoda A."/>
            <person name="Fujiyama A."/>
            <person name="Neme R."/>
            <person name="Noguchi H."/>
            <person name="Minakuchi Y."/>
            <person name="Suzuki M."/>
            <person name="Kawai-Toyooka H."/>
            <person name="Smith D.R."/>
            <person name="Sparks H."/>
            <person name="Anderson J."/>
            <person name="Bakaric R."/>
            <person name="Luria V."/>
            <person name="Karger A."/>
            <person name="Kirschner M.W."/>
            <person name="Durand P.M."/>
            <person name="Michod R.E."/>
            <person name="Nozaki H."/>
            <person name="Olson B.J."/>
        </authorList>
    </citation>
    <scope>NUCLEOTIDE SEQUENCE [LARGE SCALE GENOMIC DNA]</scope>
    <source>
        <strain evidence="3">NIES-2863</strain>
    </source>
</reference>
<organism evidence="2 3">
    <name type="scientific">Gonium pectorale</name>
    <name type="common">Green alga</name>
    <dbReference type="NCBI Taxonomy" id="33097"/>
    <lineage>
        <taxon>Eukaryota</taxon>
        <taxon>Viridiplantae</taxon>
        <taxon>Chlorophyta</taxon>
        <taxon>core chlorophytes</taxon>
        <taxon>Chlorophyceae</taxon>
        <taxon>CS clade</taxon>
        <taxon>Chlamydomonadales</taxon>
        <taxon>Volvocaceae</taxon>
        <taxon>Gonium</taxon>
    </lineage>
</organism>
<gene>
    <name evidence="2" type="ORF">GPECTOR_1g836</name>
</gene>
<dbReference type="GO" id="GO:0006203">
    <property type="term" value="P:dGTP catabolic process"/>
    <property type="evidence" value="ECO:0007669"/>
    <property type="project" value="TreeGrafter"/>
</dbReference>
<dbReference type="InterPro" id="IPR050135">
    <property type="entry name" value="dGTPase-like"/>
</dbReference>
<dbReference type="OrthoDB" id="9991235at2759"/>
<accession>A0A150H456</accession>
<evidence type="ECO:0000259" key="1">
    <source>
        <dbReference type="Pfam" id="PF01966"/>
    </source>
</evidence>
<dbReference type="InterPro" id="IPR003607">
    <property type="entry name" value="HD/PDEase_dom"/>
</dbReference>
<dbReference type="GO" id="GO:0008832">
    <property type="term" value="F:dGTPase activity"/>
    <property type="evidence" value="ECO:0007669"/>
    <property type="project" value="TreeGrafter"/>
</dbReference>
<dbReference type="PANTHER" id="PTHR11373:SF4">
    <property type="entry name" value="DEOXYNUCLEOSIDE TRIPHOSPHATE TRIPHOSPHOHYDROLASE SAMHD1"/>
    <property type="match status" value="1"/>
</dbReference>
<proteinExistence type="predicted"/>
<dbReference type="CDD" id="cd00077">
    <property type="entry name" value="HDc"/>
    <property type="match status" value="1"/>
</dbReference>
<keyword evidence="3" id="KW-1185">Reference proteome</keyword>
<dbReference type="Gene3D" id="3.30.70.2760">
    <property type="match status" value="1"/>
</dbReference>
<evidence type="ECO:0000313" key="3">
    <source>
        <dbReference type="Proteomes" id="UP000075714"/>
    </source>
</evidence>